<reference evidence="2" key="1">
    <citation type="submission" date="2022-11" db="UniProtKB">
        <authorList>
            <consortium name="WormBaseParasite"/>
        </authorList>
    </citation>
    <scope>IDENTIFICATION</scope>
</reference>
<organism evidence="1 2">
    <name type="scientific">Panagrolaimus sp. ES5</name>
    <dbReference type="NCBI Taxonomy" id="591445"/>
    <lineage>
        <taxon>Eukaryota</taxon>
        <taxon>Metazoa</taxon>
        <taxon>Ecdysozoa</taxon>
        <taxon>Nematoda</taxon>
        <taxon>Chromadorea</taxon>
        <taxon>Rhabditida</taxon>
        <taxon>Tylenchina</taxon>
        <taxon>Panagrolaimomorpha</taxon>
        <taxon>Panagrolaimoidea</taxon>
        <taxon>Panagrolaimidae</taxon>
        <taxon>Panagrolaimus</taxon>
    </lineage>
</organism>
<protein>
    <submittedName>
        <fullName evidence="2">Uncharacterized protein</fullName>
    </submittedName>
</protein>
<name>A0AC34FT12_9BILA</name>
<dbReference type="WBParaSite" id="ES5_v2.g20292.t1">
    <property type="protein sequence ID" value="ES5_v2.g20292.t1"/>
    <property type="gene ID" value="ES5_v2.g20292"/>
</dbReference>
<accession>A0AC34FT12</accession>
<sequence>MVRPPRGNNRLSNKKDFNDFDLSTLKLDEPAPEVISELPNGYGVTIIKSRLANGEITIRIKYDRNLMIALSHSPFSLAQPQNYPEIVHEMDEIIPVYPRRYIPREFLPPQEATPSSSAADTKSE</sequence>
<proteinExistence type="predicted"/>
<evidence type="ECO:0000313" key="1">
    <source>
        <dbReference type="Proteomes" id="UP000887579"/>
    </source>
</evidence>
<dbReference type="Proteomes" id="UP000887579">
    <property type="component" value="Unplaced"/>
</dbReference>
<evidence type="ECO:0000313" key="2">
    <source>
        <dbReference type="WBParaSite" id="ES5_v2.g20292.t1"/>
    </source>
</evidence>